<proteinExistence type="predicted"/>
<name>A0A829PEL4_9MYCO</name>
<evidence type="ECO:0000313" key="1">
    <source>
        <dbReference type="EMBL" id="ETZ87564.1"/>
    </source>
</evidence>
<comment type="caution">
    <text evidence="1">The sequence shown here is derived from an EMBL/GenBank/DDBJ whole genome shotgun (WGS) entry which is preliminary data.</text>
</comment>
<sequence>MDTFTAKAQGMTLTYTDGRLTSVTGDAIDPAQVVVCDRRARQLAGGDFTAPDTPTQQSGQYTPEFLQRVATAHARGSYAAVQEEFNVSRRQAARYIARARESGLIGR</sequence>
<dbReference type="Proteomes" id="UP000019854">
    <property type="component" value="Unassembled WGS sequence"/>
</dbReference>
<reference evidence="1 2" key="1">
    <citation type="submission" date="2014-01" db="EMBL/GenBank/DDBJ databases">
        <authorList>
            <person name="Zelazny A."/>
            <person name="Olivier K."/>
            <person name="Sampaio E.P."/>
            <person name="Holland S.M."/>
            <person name="Tallon L.J."/>
            <person name="Sadzewicz L.K."/>
            <person name="Sengamalay N."/>
            <person name="Fraser C.M."/>
            <person name="Hine E."/>
            <person name="Shefchek K.A."/>
            <person name="Das S.P."/>
            <person name="Shallom S.J."/>
            <person name="Agrawal S."/>
            <person name="Tettelin H."/>
        </authorList>
    </citation>
    <scope>NUCLEOTIDE SEQUENCE [LARGE SCALE GENOMIC DNA]</scope>
    <source>
        <strain evidence="1 2">MAB_030201_1075</strain>
    </source>
</reference>
<dbReference type="AlphaFoldDB" id="A0A829PEL4"/>
<evidence type="ECO:0000313" key="2">
    <source>
        <dbReference type="Proteomes" id="UP000019854"/>
    </source>
</evidence>
<gene>
    <name evidence="1" type="ORF">L829_1112</name>
</gene>
<accession>A0A829PEL4</accession>
<protein>
    <submittedName>
        <fullName evidence="1">Helix-turn-helix domain protein</fullName>
    </submittedName>
</protein>
<dbReference type="EMBL" id="JAOX01000001">
    <property type="protein sequence ID" value="ETZ87564.1"/>
    <property type="molecule type" value="Genomic_DNA"/>
</dbReference>
<organism evidence="1 2">
    <name type="scientific">Mycobacteroides abscessus MAB_030201_1075</name>
    <dbReference type="NCBI Taxonomy" id="1335410"/>
    <lineage>
        <taxon>Bacteria</taxon>
        <taxon>Bacillati</taxon>
        <taxon>Actinomycetota</taxon>
        <taxon>Actinomycetes</taxon>
        <taxon>Mycobacteriales</taxon>
        <taxon>Mycobacteriaceae</taxon>
        <taxon>Mycobacteroides</taxon>
        <taxon>Mycobacteroides abscessus</taxon>
    </lineage>
</organism>